<protein>
    <recommendedName>
        <fullName evidence="2">Putative plant transposon protein domain-containing protein</fullName>
    </recommendedName>
</protein>
<feature type="compositionally biased region" description="Polar residues" evidence="1">
    <location>
        <begin position="64"/>
        <end position="80"/>
    </location>
</feature>
<dbReference type="AlphaFoldDB" id="A0A8T1YRJ6"/>
<sequence>MHTQSSSSAQEQMIEAEVWNPETALVVFKEPDSELEAVKEDMQQAEHLPEFKNSECSSGEIKITGTQKSNKRTGSSQSACRRSKRQRAGKGRENRGGAAQGQDFDSTRFISHDAWSRYVAFSQGKERFIEEREIALGKSDPIRKLIDGMQMLTTVTNIKSFDSDVVLEFWANFPKGKSETGIKEVLVRDWMYEFSASRINNHFGLKDVDERTHKVNFAGVLDDEVASFITGGKIKEWNSVSYSMFKSEYKNLYKVCCSNWLPTTNDGYAKLARAKLIYMVAHKIPFNFGSFVYDHISQLAWSTQAKVKLPYPSLIQQLLDAQHQVTKTTVDKEHHKTEKKSSSFKNHTTVERAAIKKGNGNSTRGSKCGSRVGGGRDPASSDPKKMKISSGVVASVIAVSTAALSSSSTLPPISPKVWESRKTNGSENFEPRFDGLRFIETLVTAHR</sequence>
<evidence type="ECO:0000313" key="4">
    <source>
        <dbReference type="Proteomes" id="UP000694251"/>
    </source>
</evidence>
<dbReference type="Pfam" id="PF20167">
    <property type="entry name" value="Transposase_32"/>
    <property type="match status" value="1"/>
</dbReference>
<evidence type="ECO:0000259" key="2">
    <source>
        <dbReference type="Pfam" id="PF20167"/>
    </source>
</evidence>
<keyword evidence="4" id="KW-1185">Reference proteome</keyword>
<proteinExistence type="predicted"/>
<evidence type="ECO:0000256" key="1">
    <source>
        <dbReference type="SAM" id="MobiDB-lite"/>
    </source>
</evidence>
<reference evidence="3 4" key="1">
    <citation type="submission" date="2020-12" db="EMBL/GenBank/DDBJ databases">
        <title>Concerted genomic and epigenomic changes stabilize Arabidopsis allopolyploids.</title>
        <authorList>
            <person name="Chen Z."/>
        </authorList>
    </citation>
    <scope>NUCLEOTIDE SEQUENCE [LARGE SCALE GENOMIC DNA]</scope>
    <source>
        <strain evidence="3">As9502</strain>
        <tissue evidence="3">Leaf</tissue>
    </source>
</reference>
<dbReference type="OrthoDB" id="1114056at2759"/>
<dbReference type="PANTHER" id="PTHR34683:SF3">
    <property type="entry name" value="CASP-LIKE PROTEIN"/>
    <property type="match status" value="1"/>
</dbReference>
<name>A0A8T1YRJ6_ARASU</name>
<feature type="compositionally biased region" description="Basic and acidic residues" evidence="1">
    <location>
        <begin position="330"/>
        <end position="341"/>
    </location>
</feature>
<feature type="region of interest" description="Disordered" evidence="1">
    <location>
        <begin position="41"/>
        <end position="103"/>
    </location>
</feature>
<organism evidence="3 4">
    <name type="scientific">Arabidopsis suecica</name>
    <name type="common">Swedish thale-cress</name>
    <name type="synonym">Cardaminopsis suecica</name>
    <dbReference type="NCBI Taxonomy" id="45249"/>
    <lineage>
        <taxon>Eukaryota</taxon>
        <taxon>Viridiplantae</taxon>
        <taxon>Streptophyta</taxon>
        <taxon>Embryophyta</taxon>
        <taxon>Tracheophyta</taxon>
        <taxon>Spermatophyta</taxon>
        <taxon>Magnoliopsida</taxon>
        <taxon>eudicotyledons</taxon>
        <taxon>Gunneridae</taxon>
        <taxon>Pentapetalae</taxon>
        <taxon>rosids</taxon>
        <taxon>malvids</taxon>
        <taxon>Brassicales</taxon>
        <taxon>Brassicaceae</taxon>
        <taxon>Camelineae</taxon>
        <taxon>Arabidopsis</taxon>
    </lineage>
</organism>
<gene>
    <name evidence="3" type="ORF">ISN44_As12g040290</name>
</gene>
<dbReference type="InterPro" id="IPR046796">
    <property type="entry name" value="Transposase_32_dom"/>
</dbReference>
<feature type="compositionally biased region" description="Basic and acidic residues" evidence="1">
    <location>
        <begin position="41"/>
        <end position="53"/>
    </location>
</feature>
<feature type="region of interest" description="Disordered" evidence="1">
    <location>
        <begin position="330"/>
        <end position="387"/>
    </location>
</feature>
<comment type="caution">
    <text evidence="3">The sequence shown here is derived from an EMBL/GenBank/DDBJ whole genome shotgun (WGS) entry which is preliminary data.</text>
</comment>
<dbReference type="EMBL" id="JAEFBJ010000012">
    <property type="protein sequence ID" value="KAG7548881.1"/>
    <property type="molecule type" value="Genomic_DNA"/>
</dbReference>
<dbReference type="Proteomes" id="UP000694251">
    <property type="component" value="Chromosome 12"/>
</dbReference>
<dbReference type="PANTHER" id="PTHR34683">
    <property type="entry name" value="EXPRESSED PROTEIN-RELATED"/>
    <property type="match status" value="1"/>
</dbReference>
<feature type="domain" description="Putative plant transposon protein" evidence="2">
    <location>
        <begin position="154"/>
        <end position="323"/>
    </location>
</feature>
<accession>A0A8T1YRJ6</accession>
<evidence type="ECO:0000313" key="3">
    <source>
        <dbReference type="EMBL" id="KAG7548881.1"/>
    </source>
</evidence>